<dbReference type="InterPro" id="IPR007627">
    <property type="entry name" value="RNA_pol_sigma70_r2"/>
</dbReference>
<dbReference type="NCBIfam" id="TIGR02937">
    <property type="entry name" value="sigma70-ECF"/>
    <property type="match status" value="1"/>
</dbReference>
<dbReference type="AlphaFoldDB" id="A0A9D1ALB6"/>
<keyword evidence="6" id="KW-0804">Transcription</keyword>
<dbReference type="Gene3D" id="1.10.1740.10">
    <property type="match status" value="1"/>
</dbReference>
<sequence>MKPSNEKEDSLALRAKQDPKALGRLFGRYQKAVDAKVSRMLPKNHWEDGAQEAYLALYQAVRHFDPQRKIQFSTYAGRCIDNALRNYQVKLSTKKSQLNASSVSLEQMRPEEQPQTEAPSPDQMLIDKEQYHLCLEQIRQSLSPFESKVFHCYLDGDDYRQIATRLGVGEKSVSNALVRIRRKLKTVFVDT</sequence>
<dbReference type="InterPro" id="IPR014284">
    <property type="entry name" value="RNA_pol_sigma-70_dom"/>
</dbReference>
<dbReference type="InterPro" id="IPR016032">
    <property type="entry name" value="Sig_transdc_resp-reg_C-effctor"/>
</dbReference>
<feature type="domain" description="HTH luxR-type" evidence="9">
    <location>
        <begin position="156"/>
        <end position="183"/>
    </location>
</feature>
<dbReference type="SUPFAM" id="SSF88946">
    <property type="entry name" value="Sigma2 domain of RNA polymerase sigma factors"/>
    <property type="match status" value="1"/>
</dbReference>
<dbReference type="SUPFAM" id="SSF46894">
    <property type="entry name" value="C-terminal effector domain of the bipartite response regulators"/>
    <property type="match status" value="1"/>
</dbReference>
<dbReference type="InterPro" id="IPR013249">
    <property type="entry name" value="RNA_pol_sigma70_r4_t2"/>
</dbReference>
<evidence type="ECO:0000256" key="7">
    <source>
        <dbReference type="ARBA" id="ARBA00024701"/>
    </source>
</evidence>
<keyword evidence="4" id="KW-0731">Sigma factor</keyword>
<dbReference type="Gene3D" id="1.10.10.10">
    <property type="entry name" value="Winged helix-like DNA-binding domain superfamily/Winged helix DNA-binding domain"/>
    <property type="match status" value="1"/>
</dbReference>
<evidence type="ECO:0000256" key="8">
    <source>
        <dbReference type="SAM" id="MobiDB-lite"/>
    </source>
</evidence>
<keyword evidence="5" id="KW-0238">DNA-binding</keyword>
<dbReference type="Pfam" id="PF08281">
    <property type="entry name" value="Sigma70_r4_2"/>
    <property type="match status" value="1"/>
</dbReference>
<dbReference type="InterPro" id="IPR039425">
    <property type="entry name" value="RNA_pol_sigma-70-like"/>
</dbReference>
<dbReference type="InterPro" id="IPR000792">
    <property type="entry name" value="Tscrpt_reg_LuxR_C"/>
</dbReference>
<dbReference type="GO" id="GO:0003677">
    <property type="term" value="F:DNA binding"/>
    <property type="evidence" value="ECO:0007669"/>
    <property type="project" value="UniProtKB-KW"/>
</dbReference>
<comment type="function">
    <text evidence="7">Sigma factors are initiation factors that promote the attachment of RNA polymerase to specific initiation sites and are then released. Sigma-S contributes to the protection against external stress, thus playing a role in cellular fitness and survival.</text>
</comment>
<dbReference type="PROSITE" id="PS00622">
    <property type="entry name" value="HTH_LUXR_1"/>
    <property type="match status" value="1"/>
</dbReference>
<gene>
    <name evidence="10" type="ORF">IAB36_05405</name>
</gene>
<reference evidence="10" key="2">
    <citation type="journal article" date="2021" name="PeerJ">
        <title>Extensive microbial diversity within the chicken gut microbiome revealed by metagenomics and culture.</title>
        <authorList>
            <person name="Gilroy R."/>
            <person name="Ravi A."/>
            <person name="Getino M."/>
            <person name="Pursley I."/>
            <person name="Horton D.L."/>
            <person name="Alikhan N.F."/>
            <person name="Baker D."/>
            <person name="Gharbi K."/>
            <person name="Hall N."/>
            <person name="Watson M."/>
            <person name="Adriaenssens E.M."/>
            <person name="Foster-Nyarko E."/>
            <person name="Jarju S."/>
            <person name="Secka A."/>
            <person name="Antonio M."/>
            <person name="Oren A."/>
            <person name="Chaudhuri R.R."/>
            <person name="La Ragione R."/>
            <person name="Hildebrand F."/>
            <person name="Pallen M.J."/>
        </authorList>
    </citation>
    <scope>NUCLEOTIDE SEQUENCE</scope>
    <source>
        <strain evidence="10">CHK184-25365</strain>
    </source>
</reference>
<evidence type="ECO:0000259" key="9">
    <source>
        <dbReference type="PROSITE" id="PS00622"/>
    </source>
</evidence>
<dbReference type="PANTHER" id="PTHR43133">
    <property type="entry name" value="RNA POLYMERASE ECF-TYPE SIGMA FACTO"/>
    <property type="match status" value="1"/>
</dbReference>
<name>A0A9D1ALB6_9FIRM</name>
<dbReference type="EMBL" id="DVGY01000118">
    <property type="protein sequence ID" value="HIR41244.1"/>
    <property type="molecule type" value="Genomic_DNA"/>
</dbReference>
<comment type="similarity">
    <text evidence="1">Belongs to the sigma-70 factor family.</text>
</comment>
<dbReference type="InterPro" id="IPR013325">
    <property type="entry name" value="RNA_pol_sigma_r2"/>
</dbReference>
<comment type="caution">
    <text evidence="10">The sequence shown here is derived from an EMBL/GenBank/DDBJ whole genome shotgun (WGS) entry which is preliminary data.</text>
</comment>
<evidence type="ECO:0000256" key="1">
    <source>
        <dbReference type="ARBA" id="ARBA00007788"/>
    </source>
</evidence>
<dbReference type="Proteomes" id="UP000886749">
    <property type="component" value="Unassembled WGS sequence"/>
</dbReference>
<dbReference type="PANTHER" id="PTHR43133:SF8">
    <property type="entry name" value="RNA POLYMERASE SIGMA FACTOR HI_1459-RELATED"/>
    <property type="match status" value="1"/>
</dbReference>
<dbReference type="InterPro" id="IPR036388">
    <property type="entry name" value="WH-like_DNA-bd_sf"/>
</dbReference>
<evidence type="ECO:0000313" key="10">
    <source>
        <dbReference type="EMBL" id="HIR41244.1"/>
    </source>
</evidence>
<evidence type="ECO:0000256" key="3">
    <source>
        <dbReference type="ARBA" id="ARBA00023015"/>
    </source>
</evidence>
<evidence type="ECO:0000256" key="2">
    <source>
        <dbReference type="ARBA" id="ARBA00021245"/>
    </source>
</evidence>
<reference evidence="10" key="1">
    <citation type="submission" date="2020-10" db="EMBL/GenBank/DDBJ databases">
        <authorList>
            <person name="Gilroy R."/>
        </authorList>
    </citation>
    <scope>NUCLEOTIDE SEQUENCE</scope>
    <source>
        <strain evidence="10">CHK184-25365</strain>
    </source>
</reference>
<evidence type="ECO:0000256" key="4">
    <source>
        <dbReference type="ARBA" id="ARBA00023082"/>
    </source>
</evidence>
<keyword evidence="3" id="KW-0805">Transcription regulation</keyword>
<accession>A0A9D1ALB6</accession>
<dbReference type="GO" id="GO:0006352">
    <property type="term" value="P:DNA-templated transcription initiation"/>
    <property type="evidence" value="ECO:0007669"/>
    <property type="project" value="InterPro"/>
</dbReference>
<dbReference type="GO" id="GO:0016987">
    <property type="term" value="F:sigma factor activity"/>
    <property type="evidence" value="ECO:0007669"/>
    <property type="project" value="UniProtKB-KW"/>
</dbReference>
<feature type="region of interest" description="Disordered" evidence="8">
    <location>
        <begin position="100"/>
        <end position="121"/>
    </location>
</feature>
<protein>
    <recommendedName>
        <fullName evidence="2">RNA polymerase sigma factor SigS</fullName>
    </recommendedName>
</protein>
<evidence type="ECO:0000313" key="11">
    <source>
        <dbReference type="Proteomes" id="UP000886749"/>
    </source>
</evidence>
<dbReference type="Pfam" id="PF04542">
    <property type="entry name" value="Sigma70_r2"/>
    <property type="match status" value="1"/>
</dbReference>
<evidence type="ECO:0000256" key="6">
    <source>
        <dbReference type="ARBA" id="ARBA00023163"/>
    </source>
</evidence>
<evidence type="ECO:0000256" key="5">
    <source>
        <dbReference type="ARBA" id="ARBA00023125"/>
    </source>
</evidence>
<organism evidence="10 11">
    <name type="scientific">Candidatus Egerieicola pullicola</name>
    <dbReference type="NCBI Taxonomy" id="2840775"/>
    <lineage>
        <taxon>Bacteria</taxon>
        <taxon>Bacillati</taxon>
        <taxon>Bacillota</taxon>
        <taxon>Clostridia</taxon>
        <taxon>Eubacteriales</taxon>
        <taxon>Oscillospiraceae</taxon>
        <taxon>Oscillospiraceae incertae sedis</taxon>
        <taxon>Candidatus Egerieicola</taxon>
    </lineage>
</organism>
<proteinExistence type="inferred from homology"/>